<proteinExistence type="predicted"/>
<dbReference type="AlphaFoldDB" id="A0A397HTE2"/>
<dbReference type="InterPro" id="IPR011009">
    <property type="entry name" value="Kinase-like_dom_sf"/>
</dbReference>
<reference evidence="1 2" key="1">
    <citation type="submission" date="2018-08" db="EMBL/GenBank/DDBJ databases">
        <title>Genome and evolution of the arbuscular mycorrhizal fungus Diversispora epigaea (formerly Glomus versiforme) and its bacterial endosymbionts.</title>
        <authorList>
            <person name="Sun X."/>
            <person name="Fei Z."/>
            <person name="Harrison M."/>
        </authorList>
    </citation>
    <scope>NUCLEOTIDE SEQUENCE [LARGE SCALE GENOMIC DNA]</scope>
    <source>
        <strain evidence="1 2">IT104</strain>
    </source>
</reference>
<evidence type="ECO:0000313" key="1">
    <source>
        <dbReference type="EMBL" id="RHZ64846.1"/>
    </source>
</evidence>
<organism evidence="1 2">
    <name type="scientific">Diversispora epigaea</name>
    <dbReference type="NCBI Taxonomy" id="1348612"/>
    <lineage>
        <taxon>Eukaryota</taxon>
        <taxon>Fungi</taxon>
        <taxon>Fungi incertae sedis</taxon>
        <taxon>Mucoromycota</taxon>
        <taxon>Glomeromycotina</taxon>
        <taxon>Glomeromycetes</taxon>
        <taxon>Diversisporales</taxon>
        <taxon>Diversisporaceae</taxon>
        <taxon>Diversispora</taxon>
    </lineage>
</organism>
<name>A0A397HTE2_9GLOM</name>
<protein>
    <submittedName>
        <fullName evidence="1">Uncharacterized protein</fullName>
    </submittedName>
</protein>
<sequence>MAYDMYSEYNQKNYNKRWWYKPYKSKHFQNDLIIKHKIDKFIQNAQFSGSNRMATEVLDEEEYTKAADVYSFAIIASDIISDFQPYSDVPMMKS</sequence>
<gene>
    <name evidence="1" type="ORF">Glove_320g161</name>
</gene>
<dbReference type="EMBL" id="PQFF01000292">
    <property type="protein sequence ID" value="RHZ64846.1"/>
    <property type="molecule type" value="Genomic_DNA"/>
</dbReference>
<dbReference type="SUPFAM" id="SSF56112">
    <property type="entry name" value="Protein kinase-like (PK-like)"/>
    <property type="match status" value="1"/>
</dbReference>
<comment type="caution">
    <text evidence="1">The sequence shown here is derived from an EMBL/GenBank/DDBJ whole genome shotgun (WGS) entry which is preliminary data.</text>
</comment>
<evidence type="ECO:0000313" key="2">
    <source>
        <dbReference type="Proteomes" id="UP000266861"/>
    </source>
</evidence>
<dbReference type="Gene3D" id="1.10.510.10">
    <property type="entry name" value="Transferase(Phosphotransferase) domain 1"/>
    <property type="match status" value="1"/>
</dbReference>
<accession>A0A397HTE2</accession>
<dbReference type="Proteomes" id="UP000266861">
    <property type="component" value="Unassembled WGS sequence"/>
</dbReference>
<keyword evidence="2" id="KW-1185">Reference proteome</keyword>